<feature type="compositionally biased region" description="Low complexity" evidence="1">
    <location>
        <begin position="190"/>
        <end position="202"/>
    </location>
</feature>
<feature type="compositionally biased region" description="Basic and acidic residues" evidence="1">
    <location>
        <begin position="365"/>
        <end position="382"/>
    </location>
</feature>
<gene>
    <name evidence="3" type="ORF">SLEP1_g8938</name>
</gene>
<feature type="compositionally biased region" description="Pro residues" evidence="1">
    <location>
        <begin position="332"/>
        <end position="342"/>
    </location>
</feature>
<feature type="compositionally biased region" description="Basic and acidic residues" evidence="1">
    <location>
        <begin position="246"/>
        <end position="258"/>
    </location>
</feature>
<reference evidence="3 4" key="1">
    <citation type="journal article" date="2021" name="Commun. Biol.">
        <title>The genome of Shorea leprosula (Dipterocarpaceae) highlights the ecological relevance of drought in aseasonal tropical rainforests.</title>
        <authorList>
            <person name="Ng K.K.S."/>
            <person name="Kobayashi M.J."/>
            <person name="Fawcett J.A."/>
            <person name="Hatakeyama M."/>
            <person name="Paape T."/>
            <person name="Ng C.H."/>
            <person name="Ang C.C."/>
            <person name="Tnah L.H."/>
            <person name="Lee C.T."/>
            <person name="Nishiyama T."/>
            <person name="Sese J."/>
            <person name="O'Brien M.J."/>
            <person name="Copetti D."/>
            <person name="Mohd Noor M.I."/>
            <person name="Ong R.C."/>
            <person name="Putra M."/>
            <person name="Sireger I.Z."/>
            <person name="Indrioko S."/>
            <person name="Kosugi Y."/>
            <person name="Izuno A."/>
            <person name="Isagi Y."/>
            <person name="Lee S.L."/>
            <person name="Shimizu K.K."/>
        </authorList>
    </citation>
    <scope>NUCLEOTIDE SEQUENCE [LARGE SCALE GENOMIC DNA]</scope>
    <source>
        <strain evidence="3">214</strain>
    </source>
</reference>
<sequence length="515" mass="57946">MEDANFFTKEGQLGTEKNPQNPTKFYTHFLQKALIVTIFFVILPLFPSQAPEFINQTLLNRGWELLHLLLVGIAVSYGLFSRRNDETEKDNHNNVSKSDNAQSYVSRLLQFSSVFDDDAENVAGSDENKVVQAWNSQYYRNEPPVVVAANPSVLDERGSSGSGVAEKPLLLPVRSLKSRVLDADETSKEPVNPRSVSRSNSNLGSKRVLNKPRNGDLGGLDHGNLEEKVDENVVLPSPIPWRSRSGRMEVKEQTESPPKHTLPPAMEEFDFNRVESRSFRSRSSRSNSTSSPKFSTSPSMSSPRKLSPAPSLSAEQAKSLEDSVKKKSFYRAPPPPPPPPLPTFKASSFKPSSRLSDSEVFFEKELHRSFRSEPKDLNRNGEETLMDTVNSGYGGKSKTIRSINSLTGTQQVRETEQLSRESFTFMPRPTYVEYPREEKRQFIENMTLESETDEDSDTEKEEDEEVAAPSSGMDATSDVDKKADEFIAKIREQIRLQRIDSIKRSSGQTRRNPSR</sequence>
<evidence type="ECO:0000313" key="4">
    <source>
        <dbReference type="Proteomes" id="UP001054252"/>
    </source>
</evidence>
<feature type="compositionally biased region" description="Low complexity" evidence="1">
    <location>
        <begin position="284"/>
        <end position="308"/>
    </location>
</feature>
<dbReference type="PANTHER" id="PTHR34059:SF1">
    <property type="entry name" value="EXPRESSED PROTEIN"/>
    <property type="match status" value="1"/>
</dbReference>
<name>A0AAV5I3B8_9ROSI</name>
<dbReference type="InterPro" id="IPR008480">
    <property type="entry name" value="DUF761_pln"/>
</dbReference>
<feature type="transmembrane region" description="Helical" evidence="2">
    <location>
        <begin position="58"/>
        <end position="80"/>
    </location>
</feature>
<organism evidence="3 4">
    <name type="scientific">Rubroshorea leprosula</name>
    <dbReference type="NCBI Taxonomy" id="152421"/>
    <lineage>
        <taxon>Eukaryota</taxon>
        <taxon>Viridiplantae</taxon>
        <taxon>Streptophyta</taxon>
        <taxon>Embryophyta</taxon>
        <taxon>Tracheophyta</taxon>
        <taxon>Spermatophyta</taxon>
        <taxon>Magnoliopsida</taxon>
        <taxon>eudicotyledons</taxon>
        <taxon>Gunneridae</taxon>
        <taxon>Pentapetalae</taxon>
        <taxon>rosids</taxon>
        <taxon>malvids</taxon>
        <taxon>Malvales</taxon>
        <taxon>Dipterocarpaceae</taxon>
        <taxon>Rubroshorea</taxon>
    </lineage>
</organism>
<dbReference type="EMBL" id="BPVZ01000009">
    <property type="protein sequence ID" value="GKU95603.1"/>
    <property type="molecule type" value="Genomic_DNA"/>
</dbReference>
<feature type="compositionally biased region" description="Acidic residues" evidence="1">
    <location>
        <begin position="450"/>
        <end position="466"/>
    </location>
</feature>
<comment type="caution">
    <text evidence="3">The sequence shown here is derived from an EMBL/GenBank/DDBJ whole genome shotgun (WGS) entry which is preliminary data.</text>
</comment>
<dbReference type="Pfam" id="PF05553">
    <property type="entry name" value="DUF761"/>
    <property type="match status" value="1"/>
</dbReference>
<evidence type="ECO:0000313" key="3">
    <source>
        <dbReference type="EMBL" id="GKU95603.1"/>
    </source>
</evidence>
<keyword evidence="2" id="KW-1133">Transmembrane helix</keyword>
<keyword evidence="4" id="KW-1185">Reference proteome</keyword>
<keyword evidence="2" id="KW-0812">Transmembrane</keyword>
<dbReference type="PANTHER" id="PTHR34059">
    <property type="entry name" value="EXPRESSED PROTEIN"/>
    <property type="match status" value="1"/>
</dbReference>
<evidence type="ECO:0000256" key="1">
    <source>
        <dbReference type="SAM" id="MobiDB-lite"/>
    </source>
</evidence>
<dbReference type="AlphaFoldDB" id="A0AAV5I3B8"/>
<protein>
    <submittedName>
        <fullName evidence="3">Uncharacterized protein</fullName>
    </submittedName>
</protein>
<dbReference type="Proteomes" id="UP001054252">
    <property type="component" value="Unassembled WGS sequence"/>
</dbReference>
<evidence type="ECO:0000256" key="2">
    <source>
        <dbReference type="SAM" id="Phobius"/>
    </source>
</evidence>
<feature type="region of interest" description="Disordered" evidence="1">
    <location>
        <begin position="365"/>
        <end position="480"/>
    </location>
</feature>
<proteinExistence type="predicted"/>
<feature type="compositionally biased region" description="Polar residues" evidence="1">
    <location>
        <begin position="400"/>
        <end position="412"/>
    </location>
</feature>
<accession>A0AAV5I3B8</accession>
<keyword evidence="2" id="KW-0472">Membrane</keyword>
<feature type="transmembrane region" description="Helical" evidence="2">
    <location>
        <begin position="25"/>
        <end position="46"/>
    </location>
</feature>
<feature type="region of interest" description="Disordered" evidence="1">
    <location>
        <begin position="180"/>
        <end position="351"/>
    </location>
</feature>